<sequence>MTQKTIFQGDTKAQSHVSVGSSIYSEKQGSSASCTVHGSSQTPHLDRQLQQPQTKEILQALTVALNDIADERQCTKCAVETASGLLTGYVREVKAAKKNGQYSKEEKKALKKEIKDLAKGVKRDVKALWLEGNSN</sequence>
<evidence type="ECO:0000313" key="3">
    <source>
        <dbReference type="Proteomes" id="UP000596276"/>
    </source>
</evidence>
<reference evidence="3" key="1">
    <citation type="journal article" date="2021" name="G3 (Bethesda)">
        <title>Chromosome assembled and annotated genome sequence of Aspergillus flavus NRRL 3357.</title>
        <authorList>
            <person name="Skerker J.M."/>
            <person name="Pianalto K.M."/>
            <person name="Mondo S.J."/>
            <person name="Yang K."/>
            <person name="Arkin A.P."/>
            <person name="Keller N.P."/>
            <person name="Grigoriev I.V."/>
            <person name="Louise Glass N.L."/>
        </authorList>
    </citation>
    <scope>NUCLEOTIDE SEQUENCE [LARGE SCALE GENOMIC DNA]</scope>
    <source>
        <strain evidence="3">ATCC 200026 / FGSC A1120 / IAM 13836 / NRRL 3357 / JCM 12722 / SRRC 167</strain>
    </source>
</reference>
<organism evidence="2 3">
    <name type="scientific">Aspergillus flavus (strain ATCC 200026 / FGSC A1120 / IAM 13836 / NRRL 3357 / JCM 12722 / SRRC 167)</name>
    <dbReference type="NCBI Taxonomy" id="332952"/>
    <lineage>
        <taxon>Eukaryota</taxon>
        <taxon>Fungi</taxon>
        <taxon>Dikarya</taxon>
        <taxon>Ascomycota</taxon>
        <taxon>Pezizomycotina</taxon>
        <taxon>Eurotiomycetes</taxon>
        <taxon>Eurotiomycetidae</taxon>
        <taxon>Eurotiales</taxon>
        <taxon>Aspergillaceae</taxon>
        <taxon>Aspergillus</taxon>
        <taxon>Aspergillus subgen. Circumdati</taxon>
    </lineage>
</organism>
<name>A0A7U2MD56_ASPFN</name>
<keyword evidence="3" id="KW-1185">Reference proteome</keyword>
<feature type="region of interest" description="Disordered" evidence="1">
    <location>
        <begin position="1"/>
        <end position="51"/>
    </location>
</feature>
<gene>
    <name evidence="2" type="ORF">F9C07_2276956</name>
</gene>
<accession>A0A7U2MD56</accession>
<evidence type="ECO:0000313" key="2">
    <source>
        <dbReference type="EMBL" id="QRD81556.1"/>
    </source>
</evidence>
<dbReference type="VEuPathDB" id="FungiDB:AFLA_012506"/>
<protein>
    <submittedName>
        <fullName evidence="2">Uncharacterized protein</fullName>
    </submittedName>
</protein>
<proteinExistence type="predicted"/>
<dbReference type="EMBL" id="CP044622">
    <property type="protein sequence ID" value="QRD81556.1"/>
    <property type="molecule type" value="Genomic_DNA"/>
</dbReference>
<dbReference type="VEuPathDB" id="FungiDB:F9C07_2276956"/>
<dbReference type="Proteomes" id="UP000596276">
    <property type="component" value="Chromosome 2"/>
</dbReference>
<dbReference type="AlphaFoldDB" id="A0A7U2MD56"/>
<evidence type="ECO:0000256" key="1">
    <source>
        <dbReference type="SAM" id="MobiDB-lite"/>
    </source>
</evidence>